<accession>A0ABX1TCZ4</accession>
<evidence type="ECO:0000256" key="2">
    <source>
        <dbReference type="SAM" id="SignalP"/>
    </source>
</evidence>
<name>A0ABX1TCZ4_9PROT</name>
<protein>
    <recommendedName>
        <fullName evidence="5">PEP-CTERM protein-sorting domain-containing protein</fullName>
    </recommendedName>
</protein>
<dbReference type="EMBL" id="SPMX01000082">
    <property type="protein sequence ID" value="NMQ07565.1"/>
    <property type="molecule type" value="Genomic_DNA"/>
</dbReference>
<keyword evidence="2" id="KW-0732">Signal</keyword>
<evidence type="ECO:0000256" key="1">
    <source>
        <dbReference type="SAM" id="MobiDB-lite"/>
    </source>
</evidence>
<reference evidence="3" key="1">
    <citation type="submission" date="2019-03" db="EMBL/GenBank/DDBJ databases">
        <title>Metabolic reconstructions from genomes of highly enriched 'Candidatus Accumulibacter' and 'Candidatus Competibacter' bioreactor populations.</title>
        <authorList>
            <person name="Annavajhala M.K."/>
            <person name="Welles L."/>
            <person name="Abbas B."/>
            <person name="Sorokin D."/>
            <person name="Park H."/>
            <person name="Van Loosdrecht M."/>
            <person name="Chandran K."/>
        </authorList>
    </citation>
    <scope>NUCLEOTIDE SEQUENCE</scope>
    <source>
        <strain evidence="3">SBR_L</strain>
    </source>
</reference>
<dbReference type="Gene3D" id="2.40.70.10">
    <property type="entry name" value="Acid Proteases"/>
    <property type="match status" value="1"/>
</dbReference>
<dbReference type="RefSeq" id="WP_169071838.1">
    <property type="nucleotide sequence ID" value="NZ_SPMX01000082.1"/>
</dbReference>
<proteinExistence type="predicted"/>
<feature type="region of interest" description="Disordered" evidence="1">
    <location>
        <begin position="484"/>
        <end position="505"/>
    </location>
</feature>
<evidence type="ECO:0000313" key="4">
    <source>
        <dbReference type="Proteomes" id="UP000886469"/>
    </source>
</evidence>
<feature type="compositionally biased region" description="Basic and acidic residues" evidence="1">
    <location>
        <begin position="486"/>
        <end position="498"/>
    </location>
</feature>
<organism evidence="3 4">
    <name type="scientific">Candidatus Accumulibacter contiguus</name>
    <dbReference type="NCBI Taxonomy" id="2954381"/>
    <lineage>
        <taxon>Bacteria</taxon>
        <taxon>Pseudomonadati</taxon>
        <taxon>Pseudomonadota</taxon>
        <taxon>Betaproteobacteria</taxon>
        <taxon>Candidatus Accumulibacter</taxon>
    </lineage>
</organism>
<dbReference type="InterPro" id="IPR021109">
    <property type="entry name" value="Peptidase_aspartic_dom_sf"/>
</dbReference>
<keyword evidence="4" id="KW-1185">Reference proteome</keyword>
<evidence type="ECO:0008006" key="5">
    <source>
        <dbReference type="Google" id="ProtNLM"/>
    </source>
</evidence>
<dbReference type="Proteomes" id="UP000886469">
    <property type="component" value="Unassembled WGS sequence"/>
</dbReference>
<feature type="region of interest" description="Disordered" evidence="1">
    <location>
        <begin position="401"/>
        <end position="427"/>
    </location>
</feature>
<comment type="caution">
    <text evidence="3">The sequence shown here is derived from an EMBL/GenBank/DDBJ whole genome shotgun (WGS) entry which is preliminary data.</text>
</comment>
<sequence length="692" mass="72109">MFHRFQALLGRMAVFFLGLLSVAQAIAADWMINEDYYQTDTRAATDFEFLLAGDVAAQITSGGQTSITNAFADPTRSTSLQPGFNNTIVRFAGSNTIPTTPTTKRHFGIFGTGKKPTVLTKAWSFPTAPFRVPVPKSNFDFAYDPQNDTLRITLENTSPYTVTFQNVGYTISSTEYPIDQLTASGLPLSVFQPLTGFDHEYRPGEFSSMLIAGVSLEAFAVTHATVFFSGDSSGMDYQATGDEWAQVRVAAAVPEPGGLVLVLVGLACVVGFSCRGRINGLLVRNSGKASGRWLLLGVGMLQAGSAAADVFVVPLAAPPTAGDTRPFIDLKAKDTAGKDITIKTLIDGGSTSSELKVTAAVGTQLGVSGGTPGTERGINGVSPTTTGASIPAGAGIGFSSAPVTPGGQAASSPPLPTTASVGTLPPGRQATLGSGYLEANFDSSGRLDGYYFFVAKGQGATGGVATANAIASFLAFSGPVATNPDGRPKGTKSEEVTPFRHPVPQGEEAIDGGFRLGVDIRSAFSTQSSIPFILKSGFSNTIISSQLASLLGLNPGTLPTAQVETNFGTMEVGMAQLQLDLFSDPSFPSFTVPVGIALNSADNPFDDNVLGSDVLGRLAYWDIDQTNPSAPMFSAAASLTPIPEPGTATLISVPMLLCLLAGSWAHHNRAGHASRSTCALRRWTASLPASKR</sequence>
<evidence type="ECO:0000313" key="3">
    <source>
        <dbReference type="EMBL" id="NMQ07565.1"/>
    </source>
</evidence>
<feature type="signal peptide" evidence="2">
    <location>
        <begin position="1"/>
        <end position="27"/>
    </location>
</feature>
<gene>
    <name evidence="3" type="ORF">E4Q08_21140</name>
</gene>
<feature type="chain" id="PRO_5045303218" description="PEP-CTERM protein-sorting domain-containing protein" evidence="2">
    <location>
        <begin position="28"/>
        <end position="692"/>
    </location>
</feature>